<proteinExistence type="predicted"/>
<dbReference type="RefSeq" id="XP_024572603.1">
    <property type="nucleotide sequence ID" value="XM_024717557.1"/>
</dbReference>
<feature type="compositionally biased region" description="Basic and acidic residues" evidence="2">
    <location>
        <begin position="230"/>
        <end position="241"/>
    </location>
</feature>
<evidence type="ECO:0000256" key="1">
    <source>
        <dbReference type="SAM" id="Coils"/>
    </source>
</evidence>
<feature type="region of interest" description="Disordered" evidence="2">
    <location>
        <begin position="278"/>
        <end position="376"/>
    </location>
</feature>
<name>A0A0P1A7J4_PLAHL</name>
<feature type="compositionally biased region" description="Low complexity" evidence="2">
    <location>
        <begin position="281"/>
        <end position="298"/>
    </location>
</feature>
<keyword evidence="4" id="KW-1185">Reference proteome</keyword>
<keyword evidence="1" id="KW-0175">Coiled coil</keyword>
<feature type="coiled-coil region" evidence="1">
    <location>
        <begin position="22"/>
        <end position="81"/>
    </location>
</feature>
<evidence type="ECO:0000313" key="3">
    <source>
        <dbReference type="EMBL" id="CEG36234.1"/>
    </source>
</evidence>
<dbReference type="EMBL" id="CCYD01000112">
    <property type="protein sequence ID" value="CEG36234.1"/>
    <property type="molecule type" value="Genomic_DNA"/>
</dbReference>
<dbReference type="OrthoDB" id="124536at2759"/>
<accession>A0A0P1A7J4</accession>
<reference evidence="4" key="1">
    <citation type="submission" date="2014-09" db="EMBL/GenBank/DDBJ databases">
        <authorList>
            <person name="Sharma Rahul"/>
            <person name="Thines Marco"/>
        </authorList>
    </citation>
    <scope>NUCLEOTIDE SEQUENCE [LARGE SCALE GENOMIC DNA]</scope>
</reference>
<evidence type="ECO:0000313" key="4">
    <source>
        <dbReference type="Proteomes" id="UP000054928"/>
    </source>
</evidence>
<feature type="region of interest" description="Disordered" evidence="2">
    <location>
        <begin position="209"/>
        <end position="245"/>
    </location>
</feature>
<feature type="compositionally biased region" description="Low complexity" evidence="2">
    <location>
        <begin position="212"/>
        <end position="229"/>
    </location>
</feature>
<dbReference type="STRING" id="4781.A0A0P1A7J4"/>
<sequence>MADDVYYRQVISQMQSEFTRAVSALEKQVATLTRHNELLTQELAQTKQQQSEWTQEATQTVTQLQHQIQRQVEDAAIAQQKATDKEEALVLEIAALKSLLQQEQDYWTRYDEAGKQDRDRLTQQVAKAKAETLQHLEQNRILRREIKALQCRVDTAVATSNSFEQRLLNVVKEKDQGLLQAETQVAHYKKKVHEKRAQNKYLTEALVKLQTQRQSGERSSSNGNSSTESPKLERSDVEMIKPLESLVQRRRKRELTLPEEIKAAANVTTSKLYTSKKLGVSRIRTSPTSSSPEISPRSARMTPYQRPPSVATTTPTTSDGVSFNSNSSNGSLRSLRSLRNVTTRRRGNRNSSDSDSANDRSRINTEGEEKTSPTGRLERELNCLRRKLDSCIADAAARCFLVYNELNHTDSCFCLLDAVNNFAFQQWKQSKIAYRGATKGYLLAMKIVLT</sequence>
<evidence type="ECO:0000256" key="2">
    <source>
        <dbReference type="SAM" id="MobiDB-lite"/>
    </source>
</evidence>
<feature type="compositionally biased region" description="Low complexity" evidence="2">
    <location>
        <begin position="312"/>
        <end position="341"/>
    </location>
</feature>
<dbReference type="GeneID" id="36395608"/>
<dbReference type="OMA" id="KLDSCMA"/>
<dbReference type="Proteomes" id="UP000054928">
    <property type="component" value="Unassembled WGS sequence"/>
</dbReference>
<organism evidence="3 4">
    <name type="scientific">Plasmopara halstedii</name>
    <name type="common">Downy mildew of sunflower</name>
    <dbReference type="NCBI Taxonomy" id="4781"/>
    <lineage>
        <taxon>Eukaryota</taxon>
        <taxon>Sar</taxon>
        <taxon>Stramenopiles</taxon>
        <taxon>Oomycota</taxon>
        <taxon>Peronosporomycetes</taxon>
        <taxon>Peronosporales</taxon>
        <taxon>Peronosporaceae</taxon>
        <taxon>Plasmopara</taxon>
    </lineage>
</organism>
<feature type="compositionally biased region" description="Basic and acidic residues" evidence="2">
    <location>
        <begin position="357"/>
        <end position="376"/>
    </location>
</feature>
<protein>
    <submittedName>
        <fullName evidence="3">Uncharacterized protein</fullName>
    </submittedName>
</protein>
<dbReference type="AlphaFoldDB" id="A0A0P1A7J4"/>